<feature type="region of interest" description="Disordered" evidence="3">
    <location>
        <begin position="408"/>
        <end position="441"/>
    </location>
</feature>
<protein>
    <submittedName>
        <fullName evidence="4">Tetratricopeptide repeat-containing protein</fullName>
    </submittedName>
</protein>
<dbReference type="PRINTS" id="PR01441">
    <property type="entry name" value="CELLSNTHASEC"/>
</dbReference>
<sequence length="901" mass="97308">MPVRHPHSARAAGAAPATGLPVVVAGLFAAGLSMGLSIPPAAAQAPAGPGLPPVAFPAAQAPGADAAAGRTASRGSAILLDQANYWSSQGRPELAQQALERLLLLEPNNPDVLATAAEVAALNGERAIAETYVARLNQIAPGGAAARRGAAALRIANVDQAVLADARRLTQAGQREASIQRYREIFPNGEVPDVYAAEYYQTLASVSFQGFLEARAAMEEVVARNPENRPLQLAYAQILVTRETSRSEGIERLRVLARSPDVAGSARAAWRQAILWQGPSGETFAQVQEYLRTFPADPEMSAKLEESRPGPQERLAAVRVQAFELMRTNQRESERLFESALAENADDVDSMIGLAMIRRAQKREAEARQLRDRATELAPDRRDEFLRSLGYVSPDGVAYPEPGQAVAGAWRGPGGLGHGGRGQAGAGTSNGRNGRPPTTGPSLQAWRALQQGKLDEAQELAQRLARGNAAEQADAANLLGQVALRRGDPGTAKLRFRESLNRRPRQVEVQASLYGVLVQQGRFDEADRFAQQSGYRPNVNTQAFRSDVLRDQALRQPEAEQRIALLRRSLAAEPGNVWAAHDLARLLKTRGQQEEARRLERELVRRGTRDSIYAAALLSEYDGRLPETVSRLEGIPAASRTADMGVMLERNRRQLEVRRLEVAARGNPRSPAAERLVALAGQPDPTGATQAEIIRAFNRLRQPENLEAARRAASPDAPATPAPAKAAIAAALADAGREQEAEGLAQRAERDPRLAEDLRRTASAAGRRAAARPAQAGERAAAPVPVAARDPENWRAQLSLARVYVRSDRGSEATELAEGVLRQNPDNVEARSVAGEIAVLRGQIGRAEQILSEGRDRRTDELQMALLEARIARARDDQVRARRALEAAARLRGEQLRSVTP</sequence>
<feature type="compositionally biased region" description="Low complexity" evidence="3">
    <location>
        <begin position="761"/>
        <end position="785"/>
    </location>
</feature>
<dbReference type="SMART" id="SM00028">
    <property type="entry name" value="TPR"/>
    <property type="match status" value="4"/>
</dbReference>
<gene>
    <name evidence="4" type="ORF">SAMN02745194_01321</name>
</gene>
<dbReference type="RefSeq" id="WP_073132840.1">
    <property type="nucleotide sequence ID" value="NZ_FQZF01000006.1"/>
</dbReference>
<feature type="compositionally biased region" description="Basic and acidic residues" evidence="3">
    <location>
        <begin position="747"/>
        <end position="760"/>
    </location>
</feature>
<keyword evidence="5" id="KW-1185">Reference proteome</keyword>
<proteinExistence type="predicted"/>
<organism evidence="4 5">
    <name type="scientific">Muricoccus roseus</name>
    <dbReference type="NCBI Taxonomy" id="198092"/>
    <lineage>
        <taxon>Bacteria</taxon>
        <taxon>Pseudomonadati</taxon>
        <taxon>Pseudomonadota</taxon>
        <taxon>Alphaproteobacteria</taxon>
        <taxon>Acetobacterales</taxon>
        <taxon>Roseomonadaceae</taxon>
        <taxon>Muricoccus</taxon>
    </lineage>
</organism>
<name>A0A1M6EXK8_9PROT</name>
<dbReference type="GO" id="GO:0016020">
    <property type="term" value="C:membrane"/>
    <property type="evidence" value="ECO:0007669"/>
    <property type="project" value="InterPro"/>
</dbReference>
<feature type="compositionally biased region" description="Gly residues" evidence="3">
    <location>
        <begin position="411"/>
        <end position="425"/>
    </location>
</feature>
<dbReference type="InterPro" id="IPR051012">
    <property type="entry name" value="CellSynth/LPSAsmb/PSIAsmb"/>
</dbReference>
<reference evidence="4 5" key="1">
    <citation type="submission" date="2016-11" db="EMBL/GenBank/DDBJ databases">
        <authorList>
            <person name="Jaros S."/>
            <person name="Januszkiewicz K."/>
            <person name="Wedrychowicz H."/>
        </authorList>
    </citation>
    <scope>NUCLEOTIDE SEQUENCE [LARGE SCALE GENOMIC DNA]</scope>
    <source>
        <strain evidence="4 5">DSM 14916</strain>
    </source>
</reference>
<dbReference type="SUPFAM" id="SSF48452">
    <property type="entry name" value="TPR-like"/>
    <property type="match status" value="3"/>
</dbReference>
<feature type="region of interest" description="Disordered" evidence="3">
    <location>
        <begin position="731"/>
        <end position="785"/>
    </location>
</feature>
<dbReference type="Proteomes" id="UP000184387">
    <property type="component" value="Unassembled WGS sequence"/>
</dbReference>
<dbReference type="Pfam" id="PF14559">
    <property type="entry name" value="TPR_19"/>
    <property type="match status" value="1"/>
</dbReference>
<accession>A0A1M6EXK8</accession>
<evidence type="ECO:0000313" key="5">
    <source>
        <dbReference type="Proteomes" id="UP000184387"/>
    </source>
</evidence>
<dbReference type="PANTHER" id="PTHR45586">
    <property type="entry name" value="TPR REPEAT-CONTAINING PROTEIN PA4667"/>
    <property type="match status" value="1"/>
</dbReference>
<keyword evidence="1" id="KW-0677">Repeat</keyword>
<evidence type="ECO:0000256" key="2">
    <source>
        <dbReference type="ARBA" id="ARBA00022803"/>
    </source>
</evidence>
<dbReference type="AlphaFoldDB" id="A0A1M6EXK8"/>
<dbReference type="EMBL" id="FQZF01000006">
    <property type="protein sequence ID" value="SHI90234.1"/>
    <property type="molecule type" value="Genomic_DNA"/>
</dbReference>
<dbReference type="Gene3D" id="1.25.40.10">
    <property type="entry name" value="Tetratricopeptide repeat domain"/>
    <property type="match status" value="4"/>
</dbReference>
<evidence type="ECO:0000313" key="4">
    <source>
        <dbReference type="EMBL" id="SHI90234.1"/>
    </source>
</evidence>
<dbReference type="GO" id="GO:0006011">
    <property type="term" value="P:UDP-alpha-D-glucose metabolic process"/>
    <property type="evidence" value="ECO:0007669"/>
    <property type="project" value="InterPro"/>
</dbReference>
<dbReference type="PANTHER" id="PTHR45586:SF14">
    <property type="entry name" value="TETRATRICOPEPTIDE TPR_2 REPEAT PROTEIN"/>
    <property type="match status" value="1"/>
</dbReference>
<dbReference type="OrthoDB" id="174989at2"/>
<dbReference type="InterPro" id="IPR003921">
    <property type="entry name" value="Cell_synth_C"/>
</dbReference>
<evidence type="ECO:0000256" key="1">
    <source>
        <dbReference type="ARBA" id="ARBA00022737"/>
    </source>
</evidence>
<dbReference type="STRING" id="198092.SAMN02745194_01321"/>
<keyword evidence="2" id="KW-0802">TPR repeat</keyword>
<dbReference type="InterPro" id="IPR019734">
    <property type="entry name" value="TPR_rpt"/>
</dbReference>
<dbReference type="InterPro" id="IPR011990">
    <property type="entry name" value="TPR-like_helical_dom_sf"/>
</dbReference>
<evidence type="ECO:0000256" key="3">
    <source>
        <dbReference type="SAM" id="MobiDB-lite"/>
    </source>
</evidence>